<feature type="domain" description="AMP-dependent synthetase/ligase" evidence="1">
    <location>
        <begin position="70"/>
        <end position="283"/>
    </location>
</feature>
<dbReference type="Gene3D" id="3.40.50.12780">
    <property type="entry name" value="N-terminal domain of ligase-like"/>
    <property type="match status" value="1"/>
</dbReference>
<keyword evidence="2" id="KW-0436">Ligase</keyword>
<dbReference type="OrthoDB" id="5360374at2759"/>
<dbReference type="Pfam" id="PF00501">
    <property type="entry name" value="AMP-binding"/>
    <property type="match status" value="1"/>
</dbReference>
<organism evidence="2 3">
    <name type="scientific">Aspergillus homomorphus (strain CBS 101889)</name>
    <dbReference type="NCBI Taxonomy" id="1450537"/>
    <lineage>
        <taxon>Eukaryota</taxon>
        <taxon>Fungi</taxon>
        <taxon>Dikarya</taxon>
        <taxon>Ascomycota</taxon>
        <taxon>Pezizomycotina</taxon>
        <taxon>Eurotiomycetes</taxon>
        <taxon>Eurotiomycetidae</taxon>
        <taxon>Eurotiales</taxon>
        <taxon>Aspergillaceae</taxon>
        <taxon>Aspergillus</taxon>
        <taxon>Aspergillus subgen. Circumdati</taxon>
    </lineage>
</organism>
<dbReference type="PANTHER" id="PTHR43845">
    <property type="entry name" value="BLR5969 PROTEIN"/>
    <property type="match status" value="1"/>
</dbReference>
<keyword evidence="3" id="KW-1185">Reference proteome</keyword>
<dbReference type="SUPFAM" id="SSF56801">
    <property type="entry name" value="Acetyl-CoA synthetase-like"/>
    <property type="match status" value="1"/>
</dbReference>
<dbReference type="EMBL" id="KZ824320">
    <property type="protein sequence ID" value="RAL08023.1"/>
    <property type="molecule type" value="Genomic_DNA"/>
</dbReference>
<accession>A0A395HKT4</accession>
<dbReference type="InterPro" id="IPR020845">
    <property type="entry name" value="AMP-binding_CS"/>
</dbReference>
<dbReference type="GeneID" id="37194988"/>
<proteinExistence type="predicted"/>
<dbReference type="RefSeq" id="XP_025547177.1">
    <property type="nucleotide sequence ID" value="XM_025690699.1"/>
</dbReference>
<dbReference type="PANTHER" id="PTHR43845:SF1">
    <property type="entry name" value="BLR5969 PROTEIN"/>
    <property type="match status" value="1"/>
</dbReference>
<evidence type="ECO:0000313" key="2">
    <source>
        <dbReference type="EMBL" id="RAL08023.1"/>
    </source>
</evidence>
<dbReference type="PROSITE" id="PS00455">
    <property type="entry name" value="AMP_BINDING"/>
    <property type="match status" value="1"/>
</dbReference>
<gene>
    <name evidence="2" type="ORF">BO97DRAFT_228045</name>
</gene>
<evidence type="ECO:0000313" key="3">
    <source>
        <dbReference type="Proteomes" id="UP000248961"/>
    </source>
</evidence>
<dbReference type="VEuPathDB" id="FungiDB:BO97DRAFT_228045"/>
<dbReference type="InterPro" id="IPR042099">
    <property type="entry name" value="ANL_N_sf"/>
</dbReference>
<dbReference type="AlphaFoldDB" id="A0A395HKT4"/>
<evidence type="ECO:0000259" key="1">
    <source>
        <dbReference type="Pfam" id="PF00501"/>
    </source>
</evidence>
<dbReference type="GO" id="GO:0016874">
    <property type="term" value="F:ligase activity"/>
    <property type="evidence" value="ECO:0007669"/>
    <property type="project" value="UniProtKB-KW"/>
</dbReference>
<dbReference type="Proteomes" id="UP000248961">
    <property type="component" value="Unassembled WGS sequence"/>
</dbReference>
<dbReference type="InterPro" id="IPR000873">
    <property type="entry name" value="AMP-dep_synth/lig_dom"/>
</dbReference>
<name>A0A395HKT4_ASPHC</name>
<protein>
    <submittedName>
        <fullName evidence="2">AMP-dependent synthetase/ligase</fullName>
    </submittedName>
</protein>
<sequence length="432" mass="47160">MAPFIPPQLHELITHARTHSPYYRALYAHLPLNISDLATLPLVDNTAYWRAASTDPNNPKGGVLTSALTDAVIMRSGGSTSEPKTVYMTRAEFHATSAINGALFGRSCGIQAGDRVANLSSQGGMYSGFMTYGYTVMNCSVPVVNMPISGKEPPPSITADILQFGATVVISNVFIATKLATYLRDRGLTLPTVRLILYTGEPFYRDLRALYNAAFPQAVVRPLAYASVECKIVAFPAYELNEGNEDADVEPTYRVVDEAVVLEIVGDDGAVIQENGVRGTLVVTNLLKKLQPTIRYPIGDVGEWVDVQAGLFKLRGRSNVGLKVGTALLDKALLRKLVSRVVGEGVADSFQTVIRRKNAHNIVLFRIAAEAPKDATAIPQRLEEAIIEANPSWARNRDAGQIAPVEVEWVRFQDLVFLEASGKLKEVIDERF</sequence>
<reference evidence="2 3" key="1">
    <citation type="submission" date="2018-02" db="EMBL/GenBank/DDBJ databases">
        <title>The genomes of Aspergillus section Nigri reveals drivers in fungal speciation.</title>
        <authorList>
            <consortium name="DOE Joint Genome Institute"/>
            <person name="Vesth T.C."/>
            <person name="Nybo J."/>
            <person name="Theobald S."/>
            <person name="Brandl J."/>
            <person name="Frisvad J.C."/>
            <person name="Nielsen K.F."/>
            <person name="Lyhne E.K."/>
            <person name="Kogle M.E."/>
            <person name="Kuo A."/>
            <person name="Riley R."/>
            <person name="Clum A."/>
            <person name="Nolan M."/>
            <person name="Lipzen A."/>
            <person name="Salamov A."/>
            <person name="Henrissat B."/>
            <person name="Wiebenga A."/>
            <person name="De vries R.P."/>
            <person name="Grigoriev I.V."/>
            <person name="Mortensen U.H."/>
            <person name="Andersen M.R."/>
            <person name="Baker S.E."/>
        </authorList>
    </citation>
    <scope>NUCLEOTIDE SEQUENCE [LARGE SCALE GENOMIC DNA]</scope>
    <source>
        <strain evidence="2 3">CBS 101889</strain>
    </source>
</reference>